<gene>
    <name evidence="2" type="ORF">PSTT_08088</name>
</gene>
<accession>A0A2S4VE03</accession>
<evidence type="ECO:0000313" key="2">
    <source>
        <dbReference type="EMBL" id="POW07650.1"/>
    </source>
</evidence>
<dbReference type="EMBL" id="PKSL01000072">
    <property type="protein sequence ID" value="POW07650.1"/>
    <property type="molecule type" value="Genomic_DNA"/>
</dbReference>
<evidence type="ECO:0000259" key="1">
    <source>
        <dbReference type="Pfam" id="PF20231"/>
    </source>
</evidence>
<feature type="domain" description="DUF6589" evidence="1">
    <location>
        <begin position="2"/>
        <end position="76"/>
    </location>
</feature>
<dbReference type="Pfam" id="PF20231">
    <property type="entry name" value="DUF6589"/>
    <property type="match status" value="1"/>
</dbReference>
<proteinExistence type="predicted"/>
<dbReference type="AlphaFoldDB" id="A0A2S4VE03"/>
<dbReference type="VEuPathDB" id="FungiDB:PSHT_13635"/>
<comment type="caution">
    <text evidence="2">The sequence shown here is derived from an EMBL/GenBank/DDBJ whole genome shotgun (WGS) entry which is preliminary data.</text>
</comment>
<dbReference type="VEuPathDB" id="FungiDB:PSTT_08088"/>
<keyword evidence="3" id="KW-1185">Reference proteome</keyword>
<dbReference type="Proteomes" id="UP000239156">
    <property type="component" value="Unassembled WGS sequence"/>
</dbReference>
<name>A0A2S4VE03_9BASI</name>
<protein>
    <recommendedName>
        <fullName evidence="1">DUF6589 domain-containing protein</fullName>
    </recommendedName>
</protein>
<organism evidence="2 3">
    <name type="scientific">Puccinia striiformis</name>
    <dbReference type="NCBI Taxonomy" id="27350"/>
    <lineage>
        <taxon>Eukaryota</taxon>
        <taxon>Fungi</taxon>
        <taxon>Dikarya</taxon>
        <taxon>Basidiomycota</taxon>
        <taxon>Pucciniomycotina</taxon>
        <taxon>Pucciniomycetes</taxon>
        <taxon>Pucciniales</taxon>
        <taxon>Pucciniaceae</taxon>
        <taxon>Puccinia</taxon>
    </lineage>
</organism>
<sequence>MVLLLTKVLPEGLATALKHSLLVCPSGRANHFVGKDFYLENQNFWLKYIFNHNGIGTKIDRLKEVFSLNIPISHKHDRTNQSLNNFLQMAHQHDILSNLTMQKTRTKNIYDAGREALKEDFRNNSCKLNRMRPSTILLYHTPTGLLENELPIDESSLENECEMGD</sequence>
<evidence type="ECO:0000313" key="3">
    <source>
        <dbReference type="Proteomes" id="UP000239156"/>
    </source>
</evidence>
<dbReference type="InterPro" id="IPR046496">
    <property type="entry name" value="DUF6589"/>
</dbReference>
<reference evidence="2" key="1">
    <citation type="submission" date="2017-12" db="EMBL/GenBank/DDBJ databases">
        <title>Gene loss provides genomic basis for host adaptation in cereal stripe rust fungi.</title>
        <authorList>
            <person name="Xia C."/>
        </authorList>
    </citation>
    <scope>NUCLEOTIDE SEQUENCE [LARGE SCALE GENOMIC DNA]</scope>
    <source>
        <strain evidence="2">93-210</strain>
    </source>
</reference>